<comment type="caution">
    <text evidence="2">The sequence shown here is derived from an EMBL/GenBank/DDBJ whole genome shotgun (WGS) entry which is preliminary data.</text>
</comment>
<feature type="compositionally biased region" description="Low complexity" evidence="1">
    <location>
        <begin position="115"/>
        <end position="137"/>
    </location>
</feature>
<accession>A0AB34IQB1</accession>
<feature type="region of interest" description="Disordered" evidence="1">
    <location>
        <begin position="175"/>
        <end position="206"/>
    </location>
</feature>
<dbReference type="AlphaFoldDB" id="A0AB34IQB1"/>
<proteinExistence type="predicted"/>
<name>A0AB34IQB1_PRYPA</name>
<evidence type="ECO:0000313" key="3">
    <source>
        <dbReference type="Proteomes" id="UP001515480"/>
    </source>
</evidence>
<reference evidence="2 3" key="1">
    <citation type="journal article" date="2024" name="Science">
        <title>Giant polyketide synthase enzymes in the biosynthesis of giant marine polyether toxins.</title>
        <authorList>
            <person name="Fallon T.R."/>
            <person name="Shende V.V."/>
            <person name="Wierzbicki I.H."/>
            <person name="Pendleton A.L."/>
            <person name="Watervoot N.F."/>
            <person name="Auber R.P."/>
            <person name="Gonzalez D.J."/>
            <person name="Wisecaver J.H."/>
            <person name="Moore B.S."/>
        </authorList>
    </citation>
    <scope>NUCLEOTIDE SEQUENCE [LARGE SCALE GENOMIC DNA]</scope>
    <source>
        <strain evidence="2 3">12B1</strain>
    </source>
</reference>
<keyword evidence="3" id="KW-1185">Reference proteome</keyword>
<dbReference type="Proteomes" id="UP001515480">
    <property type="component" value="Unassembled WGS sequence"/>
</dbReference>
<sequence>MEMESAGLHLLLGGLGLGDRVSAASRWCCRHGVVHVAMIAEADRHTGTTIAQFLEMIDATGHTLTLTQRAALHDRLLLARDAMHASLSGKFAAPYTGSERRHFALTGSERDLHTSSPNVNSASAPAPSASLKSSTPAIRPEPAAALSASPVDVPSTSLSSRLAPVPEAAAPPLAAPAVPAVAEVSKGSSSSDLTSSSPSSGIPSPNVSAILAAEFNPQILSPVVESPSHVSRRDI</sequence>
<protein>
    <submittedName>
        <fullName evidence="2">Uncharacterized protein</fullName>
    </submittedName>
</protein>
<organism evidence="2 3">
    <name type="scientific">Prymnesium parvum</name>
    <name type="common">Toxic golden alga</name>
    <dbReference type="NCBI Taxonomy" id="97485"/>
    <lineage>
        <taxon>Eukaryota</taxon>
        <taxon>Haptista</taxon>
        <taxon>Haptophyta</taxon>
        <taxon>Prymnesiophyceae</taxon>
        <taxon>Prymnesiales</taxon>
        <taxon>Prymnesiaceae</taxon>
        <taxon>Prymnesium</taxon>
    </lineage>
</organism>
<evidence type="ECO:0000313" key="2">
    <source>
        <dbReference type="EMBL" id="KAL1503303.1"/>
    </source>
</evidence>
<feature type="region of interest" description="Disordered" evidence="1">
    <location>
        <begin position="110"/>
        <end position="137"/>
    </location>
</feature>
<gene>
    <name evidence="2" type="ORF">AB1Y20_011355</name>
</gene>
<evidence type="ECO:0000256" key="1">
    <source>
        <dbReference type="SAM" id="MobiDB-lite"/>
    </source>
</evidence>
<dbReference type="EMBL" id="JBGBPQ010000022">
    <property type="protein sequence ID" value="KAL1503303.1"/>
    <property type="molecule type" value="Genomic_DNA"/>
</dbReference>